<organism evidence="1 2">
    <name type="scientific">Cuscuta australis</name>
    <dbReference type="NCBI Taxonomy" id="267555"/>
    <lineage>
        <taxon>Eukaryota</taxon>
        <taxon>Viridiplantae</taxon>
        <taxon>Streptophyta</taxon>
        <taxon>Embryophyta</taxon>
        <taxon>Tracheophyta</taxon>
        <taxon>Spermatophyta</taxon>
        <taxon>Magnoliopsida</taxon>
        <taxon>eudicotyledons</taxon>
        <taxon>Gunneridae</taxon>
        <taxon>Pentapetalae</taxon>
        <taxon>asterids</taxon>
        <taxon>lamiids</taxon>
        <taxon>Solanales</taxon>
        <taxon>Convolvulaceae</taxon>
        <taxon>Cuscuteae</taxon>
        <taxon>Cuscuta</taxon>
        <taxon>Cuscuta subgen. Grammica</taxon>
        <taxon>Cuscuta sect. Cleistogrammica</taxon>
    </lineage>
</organism>
<accession>A0A328DIH4</accession>
<dbReference type="EMBL" id="NQVE01000129">
    <property type="protein sequence ID" value="RAL45595.1"/>
    <property type="molecule type" value="Genomic_DNA"/>
</dbReference>
<dbReference type="Proteomes" id="UP000249390">
    <property type="component" value="Unassembled WGS sequence"/>
</dbReference>
<gene>
    <name evidence="1" type="ORF">DM860_009459</name>
</gene>
<dbReference type="PANTHER" id="PTHR33527:SF14">
    <property type="entry name" value="OS07G0274300 PROTEIN"/>
    <property type="match status" value="1"/>
</dbReference>
<reference evidence="1 2" key="1">
    <citation type="submission" date="2018-06" db="EMBL/GenBank/DDBJ databases">
        <title>The Genome of Cuscuta australis (Dodder) Provides Insight into the Evolution of Plant Parasitism.</title>
        <authorList>
            <person name="Liu H."/>
        </authorList>
    </citation>
    <scope>NUCLEOTIDE SEQUENCE [LARGE SCALE GENOMIC DNA]</scope>
    <source>
        <strain evidence="2">cv. Yunnan</strain>
        <tissue evidence="1">Vines</tissue>
    </source>
</reference>
<name>A0A328DIH4_9ASTE</name>
<protein>
    <submittedName>
        <fullName evidence="1">Uncharacterized protein</fullName>
    </submittedName>
</protein>
<evidence type="ECO:0000313" key="2">
    <source>
        <dbReference type="Proteomes" id="UP000249390"/>
    </source>
</evidence>
<keyword evidence="2" id="KW-1185">Reference proteome</keyword>
<proteinExistence type="predicted"/>
<comment type="caution">
    <text evidence="1">The sequence shown here is derived from an EMBL/GenBank/DDBJ whole genome shotgun (WGS) entry which is preliminary data.</text>
</comment>
<sequence length="294" mass="33254">MRAIHVNRFCFPTTMLAMEMEASYPEVPIEMTKLFHAIDRQLYSILVFNLQCDPRVSMLTIAFWIWLEHITLKDAVTKILSLSFEMINGLFGEAVICLGCIANTMHHFPHAPSHFFLTQHLLGQHSCLKYLYENQAAASNRIKKIVSGVCLKALNDLKAMAISNNTQQHLAQSEVALIDYFLGECSSSSQSGGVVPRRMPTIKAPPKGRRTMFATFSKGFPVYEGEMRRFFSRMFGDCIDSITMQEVNPGELPLYALIVFTTPGIIDFILNGTEKAKFSINGRQVWLRKSVPKF</sequence>
<evidence type="ECO:0000313" key="1">
    <source>
        <dbReference type="EMBL" id="RAL45595.1"/>
    </source>
</evidence>
<dbReference type="PANTHER" id="PTHR33527">
    <property type="entry name" value="OS07G0274300 PROTEIN"/>
    <property type="match status" value="1"/>
</dbReference>
<dbReference type="AlphaFoldDB" id="A0A328DIH4"/>